<gene>
    <name evidence="2" type="ORF">SAMN05192543_108114</name>
</gene>
<keyword evidence="1" id="KW-0812">Transmembrane</keyword>
<sequence length="32" mass="3633">MPLDLSHIARLLVVLVVAIGVVKLFGYLRRNR</sequence>
<feature type="transmembrane region" description="Helical" evidence="1">
    <location>
        <begin position="6"/>
        <end position="28"/>
    </location>
</feature>
<reference evidence="2 3" key="1">
    <citation type="submission" date="2016-10" db="EMBL/GenBank/DDBJ databases">
        <authorList>
            <person name="de Groot N.N."/>
        </authorList>
    </citation>
    <scope>NUCLEOTIDE SEQUENCE [LARGE SCALE GENOMIC DNA]</scope>
    <source>
        <strain evidence="2 3">LMG 23650</strain>
    </source>
</reference>
<protein>
    <submittedName>
        <fullName evidence="2">Uncharacterized protein</fullName>
    </submittedName>
</protein>
<keyword evidence="3" id="KW-1185">Reference proteome</keyword>
<dbReference type="STRING" id="420953.SAMN05192543_108114"/>
<dbReference type="Proteomes" id="UP000199548">
    <property type="component" value="Unassembled WGS sequence"/>
</dbReference>
<name>A0A1I3SAL0_9BURK</name>
<accession>A0A1I3SAL0</accession>
<keyword evidence="1" id="KW-1133">Transmembrane helix</keyword>
<evidence type="ECO:0000256" key="1">
    <source>
        <dbReference type="SAM" id="Phobius"/>
    </source>
</evidence>
<evidence type="ECO:0000313" key="2">
    <source>
        <dbReference type="EMBL" id="SFJ55768.1"/>
    </source>
</evidence>
<evidence type="ECO:0000313" key="3">
    <source>
        <dbReference type="Proteomes" id="UP000199548"/>
    </source>
</evidence>
<proteinExistence type="predicted"/>
<keyword evidence="1" id="KW-0472">Membrane</keyword>
<dbReference type="AlphaFoldDB" id="A0A1I3SAL0"/>
<dbReference type="EMBL" id="FOQU01000008">
    <property type="protein sequence ID" value="SFJ55768.1"/>
    <property type="molecule type" value="Genomic_DNA"/>
</dbReference>
<organism evidence="2 3">
    <name type="scientific">Paraburkholderia megapolitana</name>
    <dbReference type="NCBI Taxonomy" id="420953"/>
    <lineage>
        <taxon>Bacteria</taxon>
        <taxon>Pseudomonadati</taxon>
        <taxon>Pseudomonadota</taxon>
        <taxon>Betaproteobacteria</taxon>
        <taxon>Burkholderiales</taxon>
        <taxon>Burkholderiaceae</taxon>
        <taxon>Paraburkholderia</taxon>
    </lineage>
</organism>